<dbReference type="AlphaFoldDB" id="U9ULR5"/>
<evidence type="ECO:0000313" key="1">
    <source>
        <dbReference type="EMBL" id="ESA16531.1"/>
    </source>
</evidence>
<sequence length="119" mass="13798">YTIESVPNSNFETRILEIVGNRQNNWIDQSMIKQRSFSAVGDTGKVREFWQRSIHQNPRPVFETFQIGNMLETLIISTFNWMTSLISAIYSNNLQKSVKTIIQQKGFKSGTWKLVLPKT</sequence>
<gene>
    <name evidence="1" type="ORF">GLOINDRAFT_94387</name>
</gene>
<accession>U9ULR5</accession>
<dbReference type="HOGENOM" id="CLU_2067078_0_0_1"/>
<feature type="non-terminal residue" evidence="1">
    <location>
        <position position="1"/>
    </location>
</feature>
<protein>
    <submittedName>
        <fullName evidence="1">Uncharacterized protein</fullName>
    </submittedName>
</protein>
<proteinExistence type="predicted"/>
<reference evidence="1" key="1">
    <citation type="submission" date="2013-07" db="EMBL/GenBank/DDBJ databases">
        <title>The genome of an arbuscular mycorrhizal fungus provides insights into the evolution of the oldest plant symbiosis.</title>
        <authorList>
            <consortium name="DOE Joint Genome Institute"/>
            <person name="Tisserant E."/>
            <person name="Malbreil M."/>
            <person name="Kuo A."/>
            <person name="Kohler A."/>
            <person name="Symeonidi A."/>
            <person name="Balestrini R."/>
            <person name="Charron P."/>
            <person name="Duensing N."/>
            <person name="Frei-dit-Frey N."/>
            <person name="Gianinazzi-Pearson V."/>
            <person name="Gilbert B."/>
            <person name="Handa Y."/>
            <person name="Hijri M."/>
            <person name="Kaul R."/>
            <person name="Kawaguchi M."/>
            <person name="Krajinski F."/>
            <person name="Lammers P."/>
            <person name="Lapierre D."/>
            <person name="Masclaux F.G."/>
            <person name="Murat C."/>
            <person name="Morin E."/>
            <person name="Ndikumana S."/>
            <person name="Pagni M."/>
            <person name="Petitpierre D."/>
            <person name="Requena N."/>
            <person name="Rosikiewicz P."/>
            <person name="Riley R."/>
            <person name="Saito K."/>
            <person name="San Clemente H."/>
            <person name="Shapiro H."/>
            <person name="van Tuinen D."/>
            <person name="Becard G."/>
            <person name="Bonfante P."/>
            <person name="Paszkowski U."/>
            <person name="Shachar-Hill Y."/>
            <person name="Young J.P."/>
            <person name="Sanders I.R."/>
            <person name="Henrissat B."/>
            <person name="Rensing S.A."/>
            <person name="Grigoriev I.V."/>
            <person name="Corradi N."/>
            <person name="Roux C."/>
            <person name="Martin F."/>
        </authorList>
    </citation>
    <scope>NUCLEOTIDE SEQUENCE</scope>
    <source>
        <strain evidence="1">DAOM 197198</strain>
    </source>
</reference>
<organism evidence="1">
    <name type="scientific">Rhizophagus irregularis (strain DAOM 181602 / DAOM 197198 / MUCL 43194)</name>
    <name type="common">Arbuscular mycorrhizal fungus</name>
    <name type="synonym">Glomus intraradices</name>
    <dbReference type="NCBI Taxonomy" id="747089"/>
    <lineage>
        <taxon>Eukaryota</taxon>
        <taxon>Fungi</taxon>
        <taxon>Fungi incertae sedis</taxon>
        <taxon>Mucoromycota</taxon>
        <taxon>Glomeromycotina</taxon>
        <taxon>Glomeromycetes</taxon>
        <taxon>Glomerales</taxon>
        <taxon>Glomeraceae</taxon>
        <taxon>Rhizophagus</taxon>
    </lineage>
</organism>
<dbReference type="EMBL" id="KI280983">
    <property type="protein sequence ID" value="ESA16531.1"/>
    <property type="molecule type" value="Genomic_DNA"/>
</dbReference>
<name>U9ULR5_RHIID</name>